<evidence type="ECO:0000313" key="2">
    <source>
        <dbReference type="EMBL" id="TYP96377.1"/>
    </source>
</evidence>
<keyword evidence="3" id="KW-1185">Reference proteome</keyword>
<dbReference type="Proteomes" id="UP000325105">
    <property type="component" value="Unassembled WGS sequence"/>
</dbReference>
<dbReference type="EMBL" id="VNHX01000006">
    <property type="protein sequence ID" value="TYP96377.1"/>
    <property type="molecule type" value="Genomic_DNA"/>
</dbReference>
<proteinExistence type="predicted"/>
<comment type="caution">
    <text evidence="2">The sequence shown here is derived from an EMBL/GenBank/DDBJ whole genome shotgun (WGS) entry which is preliminary data.</text>
</comment>
<keyword evidence="1" id="KW-0732">Signal</keyword>
<gene>
    <name evidence="2" type="ORF">BC792_10685</name>
</gene>
<dbReference type="OrthoDB" id="823219at2"/>
<dbReference type="Gene3D" id="2.120.10.30">
    <property type="entry name" value="TolB, C-terminal domain"/>
    <property type="match status" value="1"/>
</dbReference>
<reference evidence="2 3" key="1">
    <citation type="submission" date="2019-07" db="EMBL/GenBank/DDBJ databases">
        <title>Genomic Encyclopedia of Archaeal and Bacterial Type Strains, Phase II (KMG-II): from individual species to whole genera.</title>
        <authorList>
            <person name="Goeker M."/>
        </authorList>
    </citation>
    <scope>NUCLEOTIDE SEQUENCE [LARGE SCALE GENOMIC DNA]</scope>
    <source>
        <strain evidence="2 3">DSM 18850</strain>
    </source>
</reference>
<evidence type="ECO:0000313" key="3">
    <source>
        <dbReference type="Proteomes" id="UP000325105"/>
    </source>
</evidence>
<dbReference type="AlphaFoldDB" id="A0A5S5DKD6"/>
<organism evidence="2 3">
    <name type="scientific">Sphingobacterium allocomposti</name>
    <dbReference type="NCBI Taxonomy" id="415956"/>
    <lineage>
        <taxon>Bacteria</taxon>
        <taxon>Pseudomonadati</taxon>
        <taxon>Bacteroidota</taxon>
        <taxon>Sphingobacteriia</taxon>
        <taxon>Sphingobacteriales</taxon>
        <taxon>Sphingobacteriaceae</taxon>
        <taxon>Sphingobacterium</taxon>
    </lineage>
</organism>
<dbReference type="Pfam" id="PF17170">
    <property type="entry name" value="DUF5128"/>
    <property type="match status" value="1"/>
</dbReference>
<dbReference type="PROSITE" id="PS51257">
    <property type="entry name" value="PROKAR_LIPOPROTEIN"/>
    <property type="match status" value="1"/>
</dbReference>
<dbReference type="RefSeq" id="WP_148908166.1">
    <property type="nucleotide sequence ID" value="NZ_VNHX01000006.1"/>
</dbReference>
<feature type="signal peptide" evidence="1">
    <location>
        <begin position="1"/>
        <end position="22"/>
    </location>
</feature>
<feature type="chain" id="PRO_5024378950" evidence="1">
    <location>
        <begin position="23"/>
        <end position="376"/>
    </location>
</feature>
<sequence>MNKIFVLICALFTLSCSNKPVANEDKEVYTINLDNGKSNRSIAQKVGVTNILRLNCSDSVSLSNSNYIKRIYHVKGRNYIFDSKFMAINVFDTIGNYVGQIGSLGTGYGQFSNLQDVQYDKRSNTLVALCNSPRKIIEFSPTGKVLKEMPISFFASNFTINESNSFYFFRNQNFGEKENPTNLVRTDNKYKIKSDFFEIRNGLNMAVGFAGAVFGNGTEVFYNPPFERTIYEIRDDQGYAQFKVNFGSLHNIDYFTPDSAMLYLINKSIITNNLLWINDFLLFNYTREGQKKLAIFDKKIKITYSSEAQDPLDNLFNESVFFDGNRLALLITPSYKYRISDLQKKELEKRFPLLYDELSRTDSCDFPLIAYLSINR</sequence>
<name>A0A5S5DKD6_9SPHI</name>
<dbReference type="SUPFAM" id="SSF101898">
    <property type="entry name" value="NHL repeat"/>
    <property type="match status" value="1"/>
</dbReference>
<evidence type="ECO:0000256" key="1">
    <source>
        <dbReference type="SAM" id="SignalP"/>
    </source>
</evidence>
<protein>
    <submittedName>
        <fullName evidence="2">6-bladed beta-propeller protein</fullName>
    </submittedName>
</protein>
<dbReference type="InterPro" id="IPR011042">
    <property type="entry name" value="6-blade_b-propeller_TolB-like"/>
</dbReference>
<accession>A0A5S5DKD6</accession>